<dbReference type="EMBL" id="CP063982">
    <property type="protein sequence ID" value="UOD51004.1"/>
    <property type="molecule type" value="Genomic_DNA"/>
</dbReference>
<evidence type="ECO:0000256" key="1">
    <source>
        <dbReference type="SAM" id="SignalP"/>
    </source>
</evidence>
<dbReference type="PROSITE" id="PS51257">
    <property type="entry name" value="PROKAR_LIPOPROTEIN"/>
    <property type="match status" value="1"/>
</dbReference>
<dbReference type="Proteomes" id="UP000831607">
    <property type="component" value="Chromosome"/>
</dbReference>
<evidence type="ECO:0000313" key="2">
    <source>
        <dbReference type="EMBL" id="UOD51004.1"/>
    </source>
</evidence>
<feature type="chain" id="PRO_5045778611" description="Lipoprotein" evidence="1">
    <location>
        <begin position="21"/>
        <end position="166"/>
    </location>
</feature>
<reference evidence="2 3" key="1">
    <citation type="submission" date="2020-11" db="EMBL/GenBank/DDBJ databases">
        <title>Algicoccus daihaiensis sp.nov., isolated from Daihai Lake in Inner Mongolia.</title>
        <authorList>
            <person name="Kai J."/>
        </authorList>
    </citation>
    <scope>NUCLEOTIDE SEQUENCE [LARGE SCALE GENOMIC DNA]</scope>
    <source>
        <strain evidence="3">f23</strain>
    </source>
</reference>
<dbReference type="RefSeq" id="WP_243479432.1">
    <property type="nucleotide sequence ID" value="NZ_CP063982.1"/>
</dbReference>
<proteinExistence type="predicted"/>
<evidence type="ECO:0008006" key="4">
    <source>
        <dbReference type="Google" id="ProtNLM"/>
    </source>
</evidence>
<keyword evidence="1" id="KW-0732">Signal</keyword>
<evidence type="ECO:0000313" key="3">
    <source>
        <dbReference type="Proteomes" id="UP000831607"/>
    </source>
</evidence>
<name>A0ABY4ASI5_9BURK</name>
<gene>
    <name evidence="2" type="ORF">DHf2319_03605</name>
</gene>
<protein>
    <recommendedName>
        <fullName evidence="4">Lipoprotein</fullName>
    </recommendedName>
</protein>
<feature type="signal peptide" evidence="1">
    <location>
        <begin position="1"/>
        <end position="20"/>
    </location>
</feature>
<keyword evidence="3" id="KW-1185">Reference proteome</keyword>
<organism evidence="2 3">
    <name type="scientific">Orrella daihaiensis</name>
    <dbReference type="NCBI Taxonomy" id="2782176"/>
    <lineage>
        <taxon>Bacteria</taxon>
        <taxon>Pseudomonadati</taxon>
        <taxon>Pseudomonadota</taxon>
        <taxon>Betaproteobacteria</taxon>
        <taxon>Burkholderiales</taxon>
        <taxon>Alcaligenaceae</taxon>
        <taxon>Orrella</taxon>
    </lineage>
</organism>
<accession>A0ABY4ASI5</accession>
<sequence>MHRLVALLLPLSALVGCANIAEVAPGTPYADVTAKFGKPTTFCDLADGSNRAIWTSQPFGEQAWAAVVTTDGIVQSMQPVLKDKSFERLSQGTWTPERVRCAFGPPADVDEVGLPGVRKVVWSYRYRQYDVWYSMMYVFFDPATQIVVNHYPGPDPMYMYGDIWFF</sequence>